<comment type="function">
    <text evidence="1 11">Catalyzes the reversible adenylation of nicotinate mononucleotide (NaMN) to nicotinic acid adenine dinucleotide (NaAD).</text>
</comment>
<evidence type="ECO:0000256" key="2">
    <source>
        <dbReference type="ARBA" id="ARBA00005019"/>
    </source>
</evidence>
<evidence type="ECO:0000256" key="1">
    <source>
        <dbReference type="ARBA" id="ARBA00002324"/>
    </source>
</evidence>
<dbReference type="InterPro" id="IPR014729">
    <property type="entry name" value="Rossmann-like_a/b/a_fold"/>
</dbReference>
<feature type="domain" description="Cytidyltransferase-like" evidence="12">
    <location>
        <begin position="10"/>
        <end position="187"/>
    </location>
</feature>
<dbReference type="Gene3D" id="3.40.50.620">
    <property type="entry name" value="HUPs"/>
    <property type="match status" value="1"/>
</dbReference>
<dbReference type="KEGG" id="micc:AUP74_01702"/>
<proteinExistence type="inferred from homology"/>
<evidence type="ECO:0000256" key="9">
    <source>
        <dbReference type="ARBA" id="ARBA00023027"/>
    </source>
</evidence>
<evidence type="ECO:0000259" key="12">
    <source>
        <dbReference type="Pfam" id="PF01467"/>
    </source>
</evidence>
<dbReference type="Proteomes" id="UP000095672">
    <property type="component" value="Chromosome"/>
</dbReference>
<keyword evidence="7 11" id="KW-0547">Nucleotide-binding</keyword>
<dbReference type="HAMAP" id="MF_00244">
    <property type="entry name" value="NaMN_adenylyltr"/>
    <property type="match status" value="1"/>
</dbReference>
<dbReference type="AlphaFoldDB" id="A0A1C9W7M5"/>
<gene>
    <name evidence="11 13" type="primary">nadD</name>
    <name evidence="13" type="ORF">AUP74_01702</name>
</gene>
<dbReference type="NCBIfam" id="TIGR00125">
    <property type="entry name" value="cyt_tran_rel"/>
    <property type="match status" value="1"/>
</dbReference>
<evidence type="ECO:0000256" key="7">
    <source>
        <dbReference type="ARBA" id="ARBA00022741"/>
    </source>
</evidence>
<keyword evidence="8 11" id="KW-0067">ATP-binding</keyword>
<dbReference type="GO" id="GO:0005524">
    <property type="term" value="F:ATP binding"/>
    <property type="evidence" value="ECO:0007669"/>
    <property type="project" value="UniProtKB-KW"/>
</dbReference>
<dbReference type="OrthoDB" id="5295945at2"/>
<keyword evidence="6 11" id="KW-0548">Nucleotidyltransferase</keyword>
<dbReference type="CDD" id="cd02165">
    <property type="entry name" value="NMNAT"/>
    <property type="match status" value="1"/>
</dbReference>
<evidence type="ECO:0000313" key="14">
    <source>
        <dbReference type="Proteomes" id="UP000095672"/>
    </source>
</evidence>
<evidence type="ECO:0000256" key="11">
    <source>
        <dbReference type="HAMAP-Rule" id="MF_00244"/>
    </source>
</evidence>
<evidence type="ECO:0000256" key="4">
    <source>
        <dbReference type="ARBA" id="ARBA00022642"/>
    </source>
</evidence>
<dbReference type="InterPro" id="IPR004821">
    <property type="entry name" value="Cyt_trans-like"/>
</dbReference>
<organism evidence="13 14">
    <name type="scientific">Microbulbifer aggregans</name>
    <dbReference type="NCBI Taxonomy" id="1769779"/>
    <lineage>
        <taxon>Bacteria</taxon>
        <taxon>Pseudomonadati</taxon>
        <taxon>Pseudomonadota</taxon>
        <taxon>Gammaproteobacteria</taxon>
        <taxon>Cellvibrionales</taxon>
        <taxon>Microbulbiferaceae</taxon>
        <taxon>Microbulbifer</taxon>
    </lineage>
</organism>
<evidence type="ECO:0000256" key="5">
    <source>
        <dbReference type="ARBA" id="ARBA00022679"/>
    </source>
</evidence>
<sequence length="221" mass="25055">MNSERRAIALFGGTFDPVHFGHLRMALELKEALGFDEMRLLPSHQPRHRQSPGVSAERRREMLALAIRDCPELTLDDRELCRGGDTYTVDTLEALRAELGESVSLSFCMGLDSLLTLPTWHRWQRLLELAHLVVATRPGWHLPEEGEVAELLRSHEGEPRSLRESPAGSIVVREQTLLPISATRIRQLIERGQSPRFLLPDAVLQYIEDKQLYRTATESGC</sequence>
<evidence type="ECO:0000256" key="6">
    <source>
        <dbReference type="ARBA" id="ARBA00022695"/>
    </source>
</evidence>
<reference evidence="14" key="1">
    <citation type="submission" date="2016-01" db="EMBL/GenBank/DDBJ databases">
        <title>Complete genome sequence of Microbulbifer sp. CCB-MM1, a halophile isolated from Matang Mangrove Forest, Perak.</title>
        <authorList>
            <person name="Moh T.H."/>
            <person name="Dinesh B."/>
            <person name="Lau N.-S."/>
            <person name="Go F."/>
            <person name="Alexander Chong S.-C."/>
        </authorList>
    </citation>
    <scope>NUCLEOTIDE SEQUENCE [LARGE SCALE GENOMIC DNA]</scope>
    <source>
        <strain evidence="14">CCB-MM1</strain>
    </source>
</reference>
<dbReference type="STRING" id="1769779.AUP74_01702"/>
<comment type="catalytic activity">
    <reaction evidence="10 11">
        <text>nicotinate beta-D-ribonucleotide + ATP + H(+) = deamido-NAD(+) + diphosphate</text>
        <dbReference type="Rhea" id="RHEA:22860"/>
        <dbReference type="ChEBI" id="CHEBI:15378"/>
        <dbReference type="ChEBI" id="CHEBI:30616"/>
        <dbReference type="ChEBI" id="CHEBI:33019"/>
        <dbReference type="ChEBI" id="CHEBI:57502"/>
        <dbReference type="ChEBI" id="CHEBI:58437"/>
        <dbReference type="EC" id="2.7.7.18"/>
    </reaction>
</comment>
<keyword evidence="5 11" id="KW-0808">Transferase</keyword>
<dbReference type="SUPFAM" id="SSF52374">
    <property type="entry name" value="Nucleotidylyl transferase"/>
    <property type="match status" value="1"/>
</dbReference>
<comment type="similarity">
    <text evidence="3 11">Belongs to the NadD family.</text>
</comment>
<dbReference type="PANTHER" id="PTHR39321:SF3">
    <property type="entry name" value="PHOSPHOPANTETHEINE ADENYLYLTRANSFERASE"/>
    <property type="match status" value="1"/>
</dbReference>
<evidence type="ECO:0000256" key="3">
    <source>
        <dbReference type="ARBA" id="ARBA00009014"/>
    </source>
</evidence>
<evidence type="ECO:0000256" key="10">
    <source>
        <dbReference type="ARBA" id="ARBA00048721"/>
    </source>
</evidence>
<accession>A0A1C9W7M5</accession>
<dbReference type="PATRIC" id="fig|1769779.3.peg.1702"/>
<dbReference type="EC" id="2.7.7.18" evidence="11"/>
<protein>
    <recommendedName>
        <fullName evidence="11">Probable nicotinate-nucleotide adenylyltransferase</fullName>
        <ecNumber evidence="11">2.7.7.18</ecNumber>
    </recommendedName>
    <alternativeName>
        <fullName evidence="11">Deamido-NAD(+) diphosphorylase</fullName>
    </alternativeName>
    <alternativeName>
        <fullName evidence="11">Deamido-NAD(+) pyrophosphorylase</fullName>
    </alternativeName>
    <alternativeName>
        <fullName evidence="11">Nicotinate mononucleotide adenylyltransferase</fullName>
        <shortName evidence="11">NaMN adenylyltransferase</shortName>
    </alternativeName>
</protein>
<dbReference type="GO" id="GO:0009435">
    <property type="term" value="P:NAD+ biosynthetic process"/>
    <property type="evidence" value="ECO:0007669"/>
    <property type="project" value="UniProtKB-UniRule"/>
</dbReference>
<keyword evidence="9 11" id="KW-0520">NAD</keyword>
<dbReference type="InterPro" id="IPR005248">
    <property type="entry name" value="NadD/NMNAT"/>
</dbReference>
<dbReference type="NCBIfam" id="TIGR00482">
    <property type="entry name" value="nicotinate (nicotinamide) nucleotide adenylyltransferase"/>
    <property type="match status" value="1"/>
</dbReference>
<dbReference type="PANTHER" id="PTHR39321">
    <property type="entry name" value="NICOTINATE-NUCLEOTIDE ADENYLYLTRANSFERASE-RELATED"/>
    <property type="match status" value="1"/>
</dbReference>
<dbReference type="UniPathway" id="UPA00253">
    <property type="reaction ID" value="UER00332"/>
</dbReference>
<dbReference type="NCBIfam" id="NF000839">
    <property type="entry name" value="PRK00071.1-1"/>
    <property type="match status" value="1"/>
</dbReference>
<evidence type="ECO:0000313" key="13">
    <source>
        <dbReference type="EMBL" id="AOS97133.1"/>
    </source>
</evidence>
<evidence type="ECO:0000256" key="8">
    <source>
        <dbReference type="ARBA" id="ARBA00022840"/>
    </source>
</evidence>
<dbReference type="NCBIfam" id="NF000840">
    <property type="entry name" value="PRK00071.1-3"/>
    <property type="match status" value="1"/>
</dbReference>
<dbReference type="RefSeq" id="WP_069947187.1">
    <property type="nucleotide sequence ID" value="NZ_CP014143.1"/>
</dbReference>
<dbReference type="GO" id="GO:0004515">
    <property type="term" value="F:nicotinate-nucleotide adenylyltransferase activity"/>
    <property type="evidence" value="ECO:0007669"/>
    <property type="project" value="UniProtKB-UniRule"/>
</dbReference>
<keyword evidence="14" id="KW-1185">Reference proteome</keyword>
<dbReference type="Pfam" id="PF01467">
    <property type="entry name" value="CTP_transf_like"/>
    <property type="match status" value="1"/>
</dbReference>
<keyword evidence="4 11" id="KW-0662">Pyridine nucleotide biosynthesis</keyword>
<dbReference type="EMBL" id="CP014143">
    <property type="protein sequence ID" value="AOS97133.1"/>
    <property type="molecule type" value="Genomic_DNA"/>
</dbReference>
<comment type="pathway">
    <text evidence="2 11">Cofactor biosynthesis; NAD(+) biosynthesis; deamido-NAD(+) from nicotinate D-ribonucleotide: step 1/1.</text>
</comment>
<name>A0A1C9W7M5_9GAMM</name>